<reference evidence="2" key="1">
    <citation type="submission" date="2024-06" db="EMBL/GenBank/DDBJ databases">
        <title>Kribbella sp. strain HUAS MG21 genome sequences.</title>
        <authorList>
            <person name="Mo P."/>
        </authorList>
    </citation>
    <scope>NUCLEOTIDE SEQUENCE</scope>
    <source>
        <strain evidence="2">HUAS MG21</strain>
    </source>
</reference>
<feature type="region of interest" description="Disordered" evidence="1">
    <location>
        <begin position="291"/>
        <end position="481"/>
    </location>
</feature>
<evidence type="ECO:0000313" key="2">
    <source>
        <dbReference type="EMBL" id="XBV26281.1"/>
    </source>
</evidence>
<feature type="compositionally biased region" description="Gly residues" evidence="1">
    <location>
        <begin position="316"/>
        <end position="339"/>
    </location>
</feature>
<accession>A0AAU7THU8</accession>
<evidence type="ECO:0008006" key="3">
    <source>
        <dbReference type="Google" id="ProtNLM"/>
    </source>
</evidence>
<protein>
    <recommendedName>
        <fullName evidence="3">PPE family protein</fullName>
    </recommendedName>
</protein>
<sequence>MADYRNTSMADMVAQLNGVDAGVWLQAGETWSTAATTVRTTQDDLQRAWDSTVPAQQGELCVSFVHNLNMSRTSVDEWQPFIAGVGAQLTNIGNVTTDAKRIVGGLVQPYADAEHRHMTATDAAEGKAAQREMDDIRGCVANVMNNLSSLMEQALGRVTPVPHAKYGGPMTPKAATEPGAGDPSAGAPGAGDPSAAVDAGGGGATPGDLGGAPGETPAPSAPETPEAKDPVEEAGKLIDVIGKGIDLIGKVPENLDKWVTLAQNTQDLLGGDTTPDPDSVVPKGLNTDAPALAGSAGTEPILKPSNYTPSSPSSAGFGGGGLGSIGLPFAGGGGGGGGHTSLPSGTTERGTSSMRSATTAGGAGTEPTLAGRPSVTSTSTGAQSTMPPMYPPMGGAGAPGAAGRGEIKPGAAPSRPGFAVPTESTATERLRRQGVQSDLQGRTNGEQRTPTGAPPLRKRPAAARSRRTPTEDVLDEELWKL</sequence>
<feature type="compositionally biased region" description="Gly residues" evidence="1">
    <location>
        <begin position="394"/>
        <end position="403"/>
    </location>
</feature>
<feature type="compositionally biased region" description="Polar residues" evidence="1">
    <location>
        <begin position="434"/>
        <end position="450"/>
    </location>
</feature>
<feature type="compositionally biased region" description="Acidic residues" evidence="1">
    <location>
        <begin position="472"/>
        <end position="481"/>
    </location>
</feature>
<evidence type="ECO:0000256" key="1">
    <source>
        <dbReference type="SAM" id="MobiDB-lite"/>
    </source>
</evidence>
<feature type="compositionally biased region" description="Low complexity" evidence="1">
    <location>
        <begin position="357"/>
        <end position="371"/>
    </location>
</feature>
<feature type="compositionally biased region" description="Basic residues" evidence="1">
    <location>
        <begin position="456"/>
        <end position="467"/>
    </location>
</feature>
<feature type="compositionally biased region" description="Low complexity" evidence="1">
    <location>
        <begin position="178"/>
        <end position="198"/>
    </location>
</feature>
<feature type="region of interest" description="Disordered" evidence="1">
    <location>
        <begin position="162"/>
        <end position="230"/>
    </location>
</feature>
<organism evidence="2">
    <name type="scientific">Kribbella sp. HUAS MG21</name>
    <dbReference type="NCBI Taxonomy" id="3160966"/>
    <lineage>
        <taxon>Bacteria</taxon>
        <taxon>Bacillati</taxon>
        <taxon>Actinomycetota</taxon>
        <taxon>Actinomycetes</taxon>
        <taxon>Propionibacteriales</taxon>
        <taxon>Kribbellaceae</taxon>
        <taxon>Kribbella</taxon>
    </lineage>
</organism>
<gene>
    <name evidence="2" type="ORF">ABN611_07595</name>
</gene>
<feature type="compositionally biased region" description="Gly residues" evidence="1">
    <location>
        <begin position="199"/>
        <end position="213"/>
    </location>
</feature>
<feature type="compositionally biased region" description="Polar residues" evidence="1">
    <location>
        <begin position="374"/>
        <end position="385"/>
    </location>
</feature>
<proteinExistence type="predicted"/>
<name>A0AAU7THU8_9ACTN</name>
<dbReference type="EMBL" id="CP158165">
    <property type="protein sequence ID" value="XBV26281.1"/>
    <property type="molecule type" value="Genomic_DNA"/>
</dbReference>
<feature type="compositionally biased region" description="Low complexity" evidence="1">
    <location>
        <begin position="214"/>
        <end position="224"/>
    </location>
</feature>
<dbReference type="AlphaFoldDB" id="A0AAU7THU8"/>
<dbReference type="RefSeq" id="WP_350279081.1">
    <property type="nucleotide sequence ID" value="NZ_CP158165.1"/>
</dbReference>